<dbReference type="AlphaFoldDB" id="A0A3R7P9U6"/>
<feature type="compositionally biased region" description="Polar residues" evidence="11">
    <location>
        <begin position="957"/>
        <end position="968"/>
    </location>
</feature>
<dbReference type="InterPro" id="IPR001590">
    <property type="entry name" value="Peptidase_M12B"/>
</dbReference>
<evidence type="ECO:0000256" key="10">
    <source>
        <dbReference type="PROSITE-ProRule" id="PRU00276"/>
    </source>
</evidence>
<feature type="binding site" evidence="10">
    <location>
        <position position="244"/>
    </location>
    <ligand>
        <name>Zn(2+)</name>
        <dbReference type="ChEBI" id="CHEBI:29105"/>
        <note>catalytic</note>
    </ligand>
</feature>
<feature type="binding site" evidence="10">
    <location>
        <position position="238"/>
    </location>
    <ligand>
        <name>Zn(2+)</name>
        <dbReference type="ChEBI" id="CHEBI:29105"/>
        <note>catalytic</note>
    </ligand>
</feature>
<organism evidence="14 15">
    <name type="scientific">Penaeus vannamei</name>
    <name type="common">Whiteleg shrimp</name>
    <name type="synonym">Litopenaeus vannamei</name>
    <dbReference type="NCBI Taxonomy" id="6689"/>
    <lineage>
        <taxon>Eukaryota</taxon>
        <taxon>Metazoa</taxon>
        <taxon>Ecdysozoa</taxon>
        <taxon>Arthropoda</taxon>
        <taxon>Crustacea</taxon>
        <taxon>Multicrustacea</taxon>
        <taxon>Malacostraca</taxon>
        <taxon>Eumalacostraca</taxon>
        <taxon>Eucarida</taxon>
        <taxon>Decapoda</taxon>
        <taxon>Dendrobranchiata</taxon>
        <taxon>Penaeoidea</taxon>
        <taxon>Penaeidae</taxon>
        <taxon>Penaeus</taxon>
    </lineage>
</organism>
<keyword evidence="3" id="KW-0645">Protease</keyword>
<dbReference type="EMBL" id="QCYY01003179">
    <property type="protein sequence ID" value="ROT64824.1"/>
    <property type="molecule type" value="Genomic_DNA"/>
</dbReference>
<keyword evidence="2" id="KW-0964">Secreted</keyword>
<keyword evidence="7" id="KW-0482">Metalloprotease</keyword>
<dbReference type="Pfam" id="PF01421">
    <property type="entry name" value="Reprolysin"/>
    <property type="match status" value="1"/>
</dbReference>
<evidence type="ECO:0000256" key="4">
    <source>
        <dbReference type="ARBA" id="ARBA00022723"/>
    </source>
</evidence>
<evidence type="ECO:0000256" key="8">
    <source>
        <dbReference type="ARBA" id="ARBA00023157"/>
    </source>
</evidence>
<feature type="region of interest" description="Disordered" evidence="11">
    <location>
        <begin position="758"/>
        <end position="812"/>
    </location>
</feature>
<comment type="caution">
    <text evidence="10">Lacks conserved residue(s) required for the propagation of feature annotation.</text>
</comment>
<dbReference type="PROSITE" id="PS50092">
    <property type="entry name" value="TSP1"/>
    <property type="match status" value="2"/>
</dbReference>
<comment type="subcellular location">
    <subcellularLocation>
        <location evidence="1">Secreted</location>
    </subcellularLocation>
</comment>
<name>A0A3R7P9U6_PENVA</name>
<sequence length="1233" mass="133331">MVRLATLIVFSVLLVTIGSTETAERSESRLKSNVIDLELLLSQLSKPDGPHDLPQDQMLLLQNQLPVKTNESASTPDTATGKRVLRLAVFSDDALLNHLSDLYPEDPLTATEKYITTGVLAIEKLMQQAVDEGVEFKIKLVQVGVWAEKGATPFNTNGLSSSNLLNFCEWASERKPGRGDPGYWHHAMMLTGKELFETTKDSLGVTFVGGLCHPRTSCSVVEANSFKAVQVAAHELAHSMGVPHDGEGAAARCPSEGFIMGQSLSEETFDWSNCSRDAISAFLKNDTCLEREEDGKGYRGLDHTQGGLPGQRYTADEQCALALGTSYRATPSKRSICEYLMCTNGVTTRGTHPALPGTSCGNNRVCVAGQCRAGGGGTRPPTTLLPGLLATLTNLPGLLATLTNLPGLLATLTNLHGLLTTLTSLLTTLTSNLPPNNPYKPPNNPNRPPNRPNRPSRPANKPVPFSGVEETDGNIVKKEKFPLATIPSELANIPMPYRCHFMPPFLHRYIGCGNYPNRNPHSPEAPGRTPGYLDTTAEIYEHSLDDEESKQMQDSPVRGENHGLILSDGAQNLSYGEEAKNSSITEGIPDYVISGELQQSLTFTGVEHSTHASQGQEILTPIQGLQNVSTTMNEIGDNQNSTHQVQPLPSTVQQVQEVIATTYQETPTTTTIQGVTKPPITTNSITKSPVIAYQGSDYDVTTHATNMFQMSAEQMAPTVNVEVVHPLTTENVTSAATPALGMGYSLTYNVTAEQVSTAEPATMEHQQAITQSTSVEEGTTTEPVTEPSPTKLPEQMSIEKSDTPQSTTEQPVVELTTDQRVEKLTSAYQIATEQPAFEQNTEEPDTKLITTEPPIKQVIAEQILTEQLGTEQTIIEQPHTENITAEEITTEHPAAETTTGEQITIKEVTIEQPTTEQSSEEITTEKSTNEQSTTPEPSTTKQNPAGEPPSVPMTATHAVSEQTFTKPVQNPEEDQSAKDNSEEDQSNTIFSVEDFNVTGSGLHFSIPSHLLHSFLGPVLMGSLAKDAPTPKGRLKDKHLFKESFGHQRNAFARIANLREGHHQAPVVAATAPTNTRAIRISPCSRTCGGGTRSVAQVCVKMDSPEVEVSEELCDGLPYSFSPFNQSCNTFPCSVPKWVVGPWSACSDWCGLGIQRRFVACGLPLVAGTSPLAAGRFLTPARCAGAHPTEVRLCKGPCVEVDCTVPGNALHPACRHLLKDTPLEKDHARQSSLR</sequence>
<dbReference type="GO" id="GO:0004222">
    <property type="term" value="F:metalloendopeptidase activity"/>
    <property type="evidence" value="ECO:0007669"/>
    <property type="project" value="InterPro"/>
</dbReference>
<feature type="compositionally biased region" description="Low complexity" evidence="11">
    <location>
        <begin position="772"/>
        <end position="789"/>
    </location>
</feature>
<protein>
    <recommendedName>
        <fullName evidence="13">Peptidase M12B domain-containing protein</fullName>
    </recommendedName>
</protein>
<feature type="binding site" evidence="10">
    <location>
        <position position="234"/>
    </location>
    <ligand>
        <name>Zn(2+)</name>
        <dbReference type="ChEBI" id="CHEBI:29105"/>
        <note>catalytic</note>
    </ligand>
</feature>
<feature type="compositionally biased region" description="Polar residues" evidence="11">
    <location>
        <begin position="758"/>
        <end position="771"/>
    </location>
</feature>
<evidence type="ECO:0000313" key="15">
    <source>
        <dbReference type="Proteomes" id="UP000283509"/>
    </source>
</evidence>
<feature type="region of interest" description="Disordered" evidence="11">
    <location>
        <begin position="432"/>
        <end position="470"/>
    </location>
</feature>
<dbReference type="Gene3D" id="2.20.100.10">
    <property type="entry name" value="Thrombospondin type-1 (TSP1) repeat"/>
    <property type="match status" value="2"/>
</dbReference>
<keyword evidence="5" id="KW-0378">Hydrolase</keyword>
<comment type="caution">
    <text evidence="14">The sequence shown here is derived from an EMBL/GenBank/DDBJ whole genome shotgun (WGS) entry which is preliminary data.</text>
</comment>
<dbReference type="InterPro" id="IPR036383">
    <property type="entry name" value="TSP1_rpt_sf"/>
</dbReference>
<gene>
    <name evidence="14" type="ORF">C7M84_017232</name>
</gene>
<dbReference type="InterPro" id="IPR050439">
    <property type="entry name" value="ADAMTS_ADAMTS-like"/>
</dbReference>
<dbReference type="PROSITE" id="PS50215">
    <property type="entry name" value="ADAM_MEPRO"/>
    <property type="match status" value="1"/>
</dbReference>
<evidence type="ECO:0000256" key="12">
    <source>
        <dbReference type="SAM" id="SignalP"/>
    </source>
</evidence>
<evidence type="ECO:0000256" key="11">
    <source>
        <dbReference type="SAM" id="MobiDB-lite"/>
    </source>
</evidence>
<reference evidence="14 15" key="1">
    <citation type="submission" date="2018-04" db="EMBL/GenBank/DDBJ databases">
        <authorList>
            <person name="Zhang X."/>
            <person name="Yuan J."/>
            <person name="Li F."/>
            <person name="Xiang J."/>
        </authorList>
    </citation>
    <scope>NUCLEOTIDE SEQUENCE [LARGE SCALE GENOMIC DNA]</scope>
    <source>
        <tissue evidence="14">Muscle</tissue>
    </source>
</reference>
<dbReference type="GO" id="GO:0030198">
    <property type="term" value="P:extracellular matrix organization"/>
    <property type="evidence" value="ECO:0007669"/>
    <property type="project" value="TreeGrafter"/>
</dbReference>
<dbReference type="GO" id="GO:0006508">
    <property type="term" value="P:proteolysis"/>
    <property type="evidence" value="ECO:0007669"/>
    <property type="project" value="UniProtKB-KW"/>
</dbReference>
<keyword evidence="9" id="KW-0325">Glycoprotein</keyword>
<dbReference type="SUPFAM" id="SSF55486">
    <property type="entry name" value="Metalloproteases ('zincins'), catalytic domain"/>
    <property type="match status" value="1"/>
</dbReference>
<evidence type="ECO:0000256" key="1">
    <source>
        <dbReference type="ARBA" id="ARBA00004613"/>
    </source>
</evidence>
<evidence type="ECO:0000256" key="6">
    <source>
        <dbReference type="ARBA" id="ARBA00022833"/>
    </source>
</evidence>
<dbReference type="GO" id="GO:0005576">
    <property type="term" value="C:extracellular region"/>
    <property type="evidence" value="ECO:0007669"/>
    <property type="project" value="UniProtKB-SubCell"/>
</dbReference>
<keyword evidence="6 10" id="KW-0862">Zinc</keyword>
<feature type="domain" description="Peptidase M12B" evidence="13">
    <location>
        <begin position="83"/>
        <end position="285"/>
    </location>
</feature>
<dbReference type="InterPro" id="IPR000884">
    <property type="entry name" value="TSP1_rpt"/>
</dbReference>
<feature type="compositionally biased region" description="Pro residues" evidence="11">
    <location>
        <begin position="435"/>
        <end position="452"/>
    </location>
</feature>
<dbReference type="Gene3D" id="3.40.390.10">
    <property type="entry name" value="Collagenase (Catalytic Domain)"/>
    <property type="match status" value="1"/>
</dbReference>
<dbReference type="InterPro" id="IPR041645">
    <property type="entry name" value="ADAMTS_CR_2"/>
</dbReference>
<feature type="signal peptide" evidence="12">
    <location>
        <begin position="1"/>
        <end position="22"/>
    </location>
</feature>
<reference evidence="14 15" key="2">
    <citation type="submission" date="2019-01" db="EMBL/GenBank/DDBJ databases">
        <title>The decoding of complex shrimp genome reveals the adaptation for benthos swimmer, frequently molting mechanism and breeding impact on genome.</title>
        <authorList>
            <person name="Sun Y."/>
            <person name="Gao Y."/>
            <person name="Yu Y."/>
        </authorList>
    </citation>
    <scope>NUCLEOTIDE SEQUENCE [LARGE SCALE GENOMIC DNA]</scope>
    <source>
        <tissue evidence="14">Muscle</tissue>
    </source>
</reference>
<proteinExistence type="predicted"/>
<evidence type="ECO:0000313" key="14">
    <source>
        <dbReference type="EMBL" id="ROT64824.1"/>
    </source>
</evidence>
<accession>A0A3R7P9U6</accession>
<dbReference type="PANTHER" id="PTHR13723">
    <property type="entry name" value="ADAMTS A DISINTEGRIN AND METALLOPROTEASE WITH THROMBOSPONDIN MOTIFS PROTEASE"/>
    <property type="match status" value="1"/>
</dbReference>
<evidence type="ECO:0000256" key="7">
    <source>
        <dbReference type="ARBA" id="ARBA00023049"/>
    </source>
</evidence>
<evidence type="ECO:0000256" key="3">
    <source>
        <dbReference type="ARBA" id="ARBA00022670"/>
    </source>
</evidence>
<feature type="active site" evidence="10">
    <location>
        <position position="235"/>
    </location>
</feature>
<dbReference type="PANTHER" id="PTHR13723:SF281">
    <property type="entry name" value="PAPILIN"/>
    <property type="match status" value="1"/>
</dbReference>
<feature type="compositionally biased region" description="Low complexity" evidence="11">
    <location>
        <begin position="910"/>
        <end position="922"/>
    </location>
</feature>
<dbReference type="GO" id="GO:0031012">
    <property type="term" value="C:extracellular matrix"/>
    <property type="evidence" value="ECO:0007669"/>
    <property type="project" value="TreeGrafter"/>
</dbReference>
<feature type="compositionally biased region" description="Polar residues" evidence="11">
    <location>
        <begin position="931"/>
        <end position="943"/>
    </location>
</feature>
<feature type="region of interest" description="Disordered" evidence="11">
    <location>
        <begin position="882"/>
        <end position="985"/>
    </location>
</feature>
<keyword evidence="4 10" id="KW-0479">Metal-binding</keyword>
<dbReference type="Pfam" id="PF17771">
    <property type="entry name" value="ADAMTS_CR_2"/>
    <property type="match status" value="1"/>
</dbReference>
<evidence type="ECO:0000256" key="2">
    <source>
        <dbReference type="ARBA" id="ARBA00022525"/>
    </source>
</evidence>
<dbReference type="GO" id="GO:0046872">
    <property type="term" value="F:metal ion binding"/>
    <property type="evidence" value="ECO:0007669"/>
    <property type="project" value="UniProtKB-KW"/>
</dbReference>
<dbReference type="Proteomes" id="UP000283509">
    <property type="component" value="Unassembled WGS sequence"/>
</dbReference>
<dbReference type="OrthoDB" id="6365097at2759"/>
<dbReference type="Pfam" id="PF19030">
    <property type="entry name" value="TSP1_ADAMTS"/>
    <property type="match status" value="1"/>
</dbReference>
<evidence type="ECO:0000256" key="5">
    <source>
        <dbReference type="ARBA" id="ARBA00022801"/>
    </source>
</evidence>
<keyword evidence="8" id="KW-1015">Disulfide bond</keyword>
<keyword evidence="15" id="KW-1185">Reference proteome</keyword>
<dbReference type="InterPro" id="IPR024079">
    <property type="entry name" value="MetalloPept_cat_dom_sf"/>
</dbReference>
<evidence type="ECO:0000256" key="9">
    <source>
        <dbReference type="ARBA" id="ARBA00023180"/>
    </source>
</evidence>
<keyword evidence="12" id="KW-0732">Signal</keyword>
<evidence type="ECO:0000259" key="13">
    <source>
        <dbReference type="PROSITE" id="PS50215"/>
    </source>
</evidence>
<dbReference type="Gene3D" id="3.40.1620.60">
    <property type="match status" value="1"/>
</dbReference>
<dbReference type="SUPFAM" id="SSF82895">
    <property type="entry name" value="TSP-1 type 1 repeat"/>
    <property type="match status" value="1"/>
</dbReference>
<feature type="chain" id="PRO_5018576451" description="Peptidase M12B domain-containing protein" evidence="12">
    <location>
        <begin position="23"/>
        <end position="1233"/>
    </location>
</feature>